<feature type="signal peptide" evidence="1">
    <location>
        <begin position="1"/>
        <end position="24"/>
    </location>
</feature>
<proteinExistence type="predicted"/>
<dbReference type="AlphaFoldDB" id="A0A7H0Y8V8"/>
<protein>
    <submittedName>
        <fullName evidence="2">Uncharacterized protein</fullName>
    </submittedName>
</protein>
<dbReference type="Proteomes" id="UP000516384">
    <property type="component" value="Chromosome"/>
</dbReference>
<keyword evidence="1" id="KW-0732">Signal</keyword>
<evidence type="ECO:0000313" key="2">
    <source>
        <dbReference type="EMBL" id="QNR67516.1"/>
    </source>
</evidence>
<dbReference type="RefSeq" id="WP_190298318.1">
    <property type="nucleotide sequence ID" value="NZ_CP061172.1"/>
</dbReference>
<dbReference type="EMBL" id="CP061172">
    <property type="protein sequence ID" value="QNR67516.1"/>
    <property type="molecule type" value="Genomic_DNA"/>
</dbReference>
<evidence type="ECO:0000313" key="3">
    <source>
        <dbReference type="Proteomes" id="UP000516384"/>
    </source>
</evidence>
<accession>A0A7H0Y8V8</accession>
<reference evidence="2 3" key="1">
    <citation type="submission" date="2020-09" db="EMBL/GenBank/DDBJ databases">
        <title>Characterization of Paenibacillus peoriae strain ZF390 with broad-spectrum antimicrobial activity as a potential biocontrol agent.</title>
        <authorList>
            <person name="Li L."/>
            <person name="Zhao Y."/>
            <person name="Li B."/>
            <person name="Xie X."/>
        </authorList>
    </citation>
    <scope>NUCLEOTIDE SEQUENCE [LARGE SCALE GENOMIC DNA]</scope>
    <source>
        <strain evidence="2 3">ZF390</strain>
    </source>
</reference>
<organism evidence="2 3">
    <name type="scientific">Paenibacillus peoriae</name>
    <dbReference type="NCBI Taxonomy" id="59893"/>
    <lineage>
        <taxon>Bacteria</taxon>
        <taxon>Bacillati</taxon>
        <taxon>Bacillota</taxon>
        <taxon>Bacilli</taxon>
        <taxon>Bacillales</taxon>
        <taxon>Paenibacillaceae</taxon>
        <taxon>Paenibacillus</taxon>
    </lineage>
</organism>
<evidence type="ECO:0000256" key="1">
    <source>
        <dbReference type="SAM" id="SignalP"/>
    </source>
</evidence>
<sequence>MKFKKIISCLLMVAMIGTTSSAFADSSTNVQNNRNWTNVEDITVKGEKVATRETTYIYERKVNKDDVTVEVSTKDHYDFLESAPSDLKNELQDKTETVTFKRNNKNEYFIDGEKLDKETLSQPLVVPAPESLSTSTPNSFAIAASSDTGGVPQISHYYGNYTTYSFDTYSKLTATFGPGGNHASATGNINNTYVNRAMNTIDRFSDHYASFRDNLSLFSASLGGVVLTWETLIGGIVSGVGAVSAAILARGYYNDCNSDLNDIYNYVTRI</sequence>
<feature type="chain" id="PRO_5028893505" evidence="1">
    <location>
        <begin position="25"/>
        <end position="270"/>
    </location>
</feature>
<gene>
    <name evidence="2" type="ORF">IAQ67_27930</name>
</gene>
<name>A0A7H0Y8V8_9BACL</name>